<dbReference type="InterPro" id="IPR003591">
    <property type="entry name" value="Leu-rich_rpt_typical-subtyp"/>
</dbReference>
<dbReference type="SUPFAM" id="SSF52058">
    <property type="entry name" value="L domain-like"/>
    <property type="match status" value="1"/>
</dbReference>
<dbReference type="PROSITE" id="PS51450">
    <property type="entry name" value="LRR"/>
    <property type="match status" value="5"/>
</dbReference>
<dbReference type="InterPro" id="IPR001611">
    <property type="entry name" value="Leu-rich_rpt"/>
</dbReference>
<gene>
    <name evidence="5" type="primary">LOC106554542</name>
</gene>
<dbReference type="OrthoDB" id="8195690at2759"/>
<protein>
    <submittedName>
        <fullName evidence="5">Leucine-rich repeat-containing protein 32-like</fullName>
    </submittedName>
</protein>
<dbReference type="SMART" id="SM00364">
    <property type="entry name" value="LRR_BAC"/>
    <property type="match status" value="6"/>
</dbReference>
<proteinExistence type="predicted"/>
<evidence type="ECO:0000256" key="2">
    <source>
        <dbReference type="ARBA" id="ARBA00022737"/>
    </source>
</evidence>
<keyword evidence="1" id="KW-0433">Leucine-rich repeat</keyword>
<dbReference type="RefSeq" id="XP_013928719.1">
    <property type="nucleotide sequence ID" value="XM_014073244.1"/>
</dbReference>
<dbReference type="Pfam" id="PF00560">
    <property type="entry name" value="LRR_1"/>
    <property type="match status" value="1"/>
</dbReference>
<dbReference type="KEGG" id="tsr:106554542"/>
<dbReference type="SUPFAM" id="SSF52047">
    <property type="entry name" value="RNI-like"/>
    <property type="match status" value="1"/>
</dbReference>
<keyword evidence="3" id="KW-0472">Membrane</keyword>
<organism evidence="4 5">
    <name type="scientific">Thamnophis sirtalis</name>
    <dbReference type="NCBI Taxonomy" id="35019"/>
    <lineage>
        <taxon>Eukaryota</taxon>
        <taxon>Metazoa</taxon>
        <taxon>Chordata</taxon>
        <taxon>Craniata</taxon>
        <taxon>Vertebrata</taxon>
        <taxon>Euteleostomi</taxon>
        <taxon>Lepidosauria</taxon>
        <taxon>Squamata</taxon>
        <taxon>Bifurcata</taxon>
        <taxon>Unidentata</taxon>
        <taxon>Episquamata</taxon>
        <taxon>Toxicofera</taxon>
        <taxon>Serpentes</taxon>
        <taxon>Colubroidea</taxon>
        <taxon>Colubridae</taxon>
        <taxon>Natricinae</taxon>
        <taxon>Thamnophis</taxon>
    </lineage>
</organism>
<evidence type="ECO:0000256" key="3">
    <source>
        <dbReference type="SAM" id="Phobius"/>
    </source>
</evidence>
<keyword evidence="3" id="KW-0812">Transmembrane</keyword>
<keyword evidence="3" id="KW-1133">Transmembrane helix</keyword>
<evidence type="ECO:0000313" key="4">
    <source>
        <dbReference type="Proteomes" id="UP000504617"/>
    </source>
</evidence>
<keyword evidence="2" id="KW-0677">Repeat</keyword>
<accession>A0A6I9YXF7</accession>
<keyword evidence="4" id="KW-1185">Reference proteome</keyword>
<dbReference type="SMART" id="SM00369">
    <property type="entry name" value="LRR_TYP"/>
    <property type="match status" value="13"/>
</dbReference>
<name>A0A6I9YXF7_9SAUR</name>
<dbReference type="PRINTS" id="PR00019">
    <property type="entry name" value="LEURICHRPT"/>
</dbReference>
<sequence length="680" mass="77744">MHLVMLCQSDVIVHLIILCPLCRYNAIQAFYTKMIHFLLLLQQRNLEALCRNVDLHQVPPDLPPYVSKIDLSGNKIRNVTESPLTFFASLRHLDLSSNLIGFVKPGIFAEMKNLEDINLANNRLYLLAQEDLWVGLLPHVRRLDLSRNSLYSGMAEHFIHQAPSLRYLSLAENSIIHLSHSMFLGSPELVEVNLHNNMIMEIEEGVFESLTRLSKLDLSMNSLTCIVEFNLRQLEFLDLSRNSLESFHSTQSEEDFNLIWLDLSQNKLLRFPVLPQGKKLTYLNLTNNIVQFVMVDSRNDVDYQWEDGPQYPNNSHPPYLPALLSLDLSYNEIQSIPSQFFDSMLSLQFLNLSKNCLQTFGVTNELASLSVLDLSCNSLKDLLLDTNALSGLQELHLQDNHLQDLRPDIFQGLPHLQRLDLRHNKVHLCHTHSVAGRHRLSPNVPRGCVSFVRVPELQYLYLSANRLKDLPMYNFFGTKLRVLDVSMNWGLQIGAQSLVGLEFSLEYLDLHGNGLTTLNVDFSLFPHLRYLNLSDNRLSWLPAWSEGCCVLEVLDLHNNSFNSLKNSQIPALEKNLRNLYLVGNPLSCCGNVWLSQMIHKAVVEIPDLDLVKCQFARSLGFEEEEVNVSHVRPEDCEREDLKKTSILILLATLLVLSLIVVGVGLLCCYRRNLFGRHYKV</sequence>
<evidence type="ECO:0000313" key="5">
    <source>
        <dbReference type="RefSeq" id="XP_013928719.1"/>
    </source>
</evidence>
<dbReference type="FunFam" id="3.80.10.10:FF:001164">
    <property type="entry name" value="GH01279p"/>
    <property type="match status" value="1"/>
</dbReference>
<dbReference type="Pfam" id="PF13855">
    <property type="entry name" value="LRR_8"/>
    <property type="match status" value="4"/>
</dbReference>
<dbReference type="Gene3D" id="3.80.10.10">
    <property type="entry name" value="Ribonuclease Inhibitor"/>
    <property type="match status" value="4"/>
</dbReference>
<dbReference type="FunFam" id="3.80.10.10:FF:000226">
    <property type="entry name" value="leucine-rich repeat-containing protein 32 isoform X1"/>
    <property type="match status" value="1"/>
</dbReference>
<evidence type="ECO:0000256" key="1">
    <source>
        <dbReference type="ARBA" id="ARBA00022614"/>
    </source>
</evidence>
<dbReference type="AlphaFoldDB" id="A0A6I9YXF7"/>
<dbReference type="PANTHER" id="PTHR24366:SF96">
    <property type="entry name" value="LEUCINE RICH REPEAT CONTAINING 53"/>
    <property type="match status" value="1"/>
</dbReference>
<dbReference type="Proteomes" id="UP000504617">
    <property type="component" value="Unplaced"/>
</dbReference>
<reference evidence="5" key="1">
    <citation type="submission" date="2025-08" db="UniProtKB">
        <authorList>
            <consortium name="RefSeq"/>
        </authorList>
    </citation>
    <scope>IDENTIFICATION</scope>
    <source>
        <tissue evidence="5">Skeletal muscle</tissue>
    </source>
</reference>
<dbReference type="PANTHER" id="PTHR24366">
    <property type="entry name" value="IG(IMMUNOGLOBULIN) AND LRR(LEUCINE RICH REPEAT) DOMAINS"/>
    <property type="match status" value="1"/>
</dbReference>
<feature type="transmembrane region" description="Helical" evidence="3">
    <location>
        <begin position="646"/>
        <end position="669"/>
    </location>
</feature>
<dbReference type="InterPro" id="IPR032675">
    <property type="entry name" value="LRR_dom_sf"/>
</dbReference>
<dbReference type="GeneID" id="106554542"/>